<keyword evidence="2" id="KW-0012">Acyltransferase</keyword>
<evidence type="ECO:0000313" key="3">
    <source>
        <dbReference type="Proteomes" id="UP001456562"/>
    </source>
</evidence>
<evidence type="ECO:0000259" key="1">
    <source>
        <dbReference type="PROSITE" id="PS51186"/>
    </source>
</evidence>
<evidence type="ECO:0000313" key="2">
    <source>
        <dbReference type="EMBL" id="MER0427439.1"/>
    </source>
</evidence>
<dbReference type="SUPFAM" id="SSF55729">
    <property type="entry name" value="Acyl-CoA N-acyltransferases (Nat)"/>
    <property type="match status" value="1"/>
</dbReference>
<dbReference type="InterPro" id="IPR000182">
    <property type="entry name" value="GNAT_dom"/>
</dbReference>
<dbReference type="Pfam" id="PF00583">
    <property type="entry name" value="Acetyltransf_1"/>
    <property type="match status" value="1"/>
</dbReference>
<dbReference type="Proteomes" id="UP001456562">
    <property type="component" value="Unassembled WGS sequence"/>
</dbReference>
<reference evidence="2 3" key="1">
    <citation type="submission" date="2024-01" db="EMBL/GenBank/DDBJ databases">
        <title>Metagenomic exploration of the rhizosphere soil microbial community and their significance in facilitating the development of wild simulated ginseng.</title>
        <authorList>
            <person name="Huang J."/>
        </authorList>
    </citation>
    <scope>NUCLEOTIDE SEQUENCE [LARGE SCALE GENOMIC DNA]</scope>
    <source>
        <strain evidence="2 3">WY141</strain>
    </source>
</reference>
<dbReference type="PROSITE" id="PS51186">
    <property type="entry name" value="GNAT"/>
    <property type="match status" value="1"/>
</dbReference>
<protein>
    <submittedName>
        <fullName evidence="2">GNAT family N-acetyltransferase</fullName>
        <ecNumber evidence="2">2.3.1.-</ecNumber>
    </submittedName>
</protein>
<dbReference type="EMBL" id="JBEJUE010000024">
    <property type="protein sequence ID" value="MER0427439.1"/>
    <property type="molecule type" value="Genomic_DNA"/>
</dbReference>
<dbReference type="RefSeq" id="WP_179280899.1">
    <property type="nucleotide sequence ID" value="NZ_CP108575.1"/>
</dbReference>
<dbReference type="EC" id="2.3.1.-" evidence="2"/>
<accession>A0ABV1Q8F2</accession>
<proteinExistence type="predicted"/>
<dbReference type="Gene3D" id="3.40.630.30">
    <property type="match status" value="1"/>
</dbReference>
<feature type="domain" description="N-acetyltransferase" evidence="1">
    <location>
        <begin position="1"/>
        <end position="134"/>
    </location>
</feature>
<dbReference type="GO" id="GO:0016746">
    <property type="term" value="F:acyltransferase activity"/>
    <property type="evidence" value="ECO:0007669"/>
    <property type="project" value="UniProtKB-KW"/>
</dbReference>
<sequence>MGRLRRRLLAYRSIEFLSSRIPGGADPDAECLLLVHMRKVVGQVRYRLCDHCDQGVITDVALEERFRSAGLGTRALSHLRSRHPGVRWRSTLNLRATRDLLRRMSIPATVTAGLCPHLGDRAPGAGVRPRATSV</sequence>
<keyword evidence="2" id="KW-0808">Transferase</keyword>
<gene>
    <name evidence="2" type="ORF">ABR748_24850</name>
</gene>
<dbReference type="InterPro" id="IPR016181">
    <property type="entry name" value="Acyl_CoA_acyltransferase"/>
</dbReference>
<keyword evidence="3" id="KW-1185">Reference proteome</keyword>
<name>A0ABV1Q8F2_STRMI</name>
<comment type="caution">
    <text evidence="2">The sequence shown here is derived from an EMBL/GenBank/DDBJ whole genome shotgun (WGS) entry which is preliminary data.</text>
</comment>
<organism evidence="2 3">
    <name type="scientific">Streptomyces microflavus</name>
    <name type="common">Streptomyces lipmanii</name>
    <dbReference type="NCBI Taxonomy" id="1919"/>
    <lineage>
        <taxon>Bacteria</taxon>
        <taxon>Bacillati</taxon>
        <taxon>Actinomycetota</taxon>
        <taxon>Actinomycetes</taxon>
        <taxon>Kitasatosporales</taxon>
        <taxon>Streptomycetaceae</taxon>
        <taxon>Streptomyces</taxon>
    </lineage>
</organism>